<dbReference type="Gene3D" id="1.10.3210.10">
    <property type="entry name" value="Hypothetical protein af1432"/>
    <property type="match status" value="1"/>
</dbReference>
<dbReference type="Pfam" id="PF13487">
    <property type="entry name" value="HD_5"/>
    <property type="match status" value="1"/>
</dbReference>
<dbReference type="SUPFAM" id="SSF109604">
    <property type="entry name" value="HD-domain/PDEase-like"/>
    <property type="match status" value="1"/>
</dbReference>
<accession>A0A5J5FZI2</accession>
<dbReference type="CDD" id="cd19920">
    <property type="entry name" value="REC_PA4781-like"/>
    <property type="match status" value="1"/>
</dbReference>
<protein>
    <submittedName>
        <fullName evidence="4">Two-component system response regulator</fullName>
    </submittedName>
</protein>
<dbReference type="PANTHER" id="PTHR45228">
    <property type="entry name" value="CYCLIC DI-GMP PHOSPHODIESTERASE TM_0186-RELATED"/>
    <property type="match status" value="1"/>
</dbReference>
<evidence type="ECO:0000313" key="5">
    <source>
        <dbReference type="Proteomes" id="UP000367750"/>
    </source>
</evidence>
<dbReference type="Proteomes" id="UP000367750">
    <property type="component" value="Unassembled WGS sequence"/>
</dbReference>
<dbReference type="PROSITE" id="PS50110">
    <property type="entry name" value="RESPONSE_REGULATORY"/>
    <property type="match status" value="1"/>
</dbReference>
<feature type="domain" description="HD-GYP" evidence="3">
    <location>
        <begin position="149"/>
        <end position="360"/>
    </location>
</feature>
<organism evidence="4 5">
    <name type="scientific">Paenibacillus spiritus</name>
    <dbReference type="NCBI Taxonomy" id="2496557"/>
    <lineage>
        <taxon>Bacteria</taxon>
        <taxon>Bacillati</taxon>
        <taxon>Bacillota</taxon>
        <taxon>Bacilli</taxon>
        <taxon>Bacillales</taxon>
        <taxon>Paenibacillaceae</taxon>
        <taxon>Paenibacillus</taxon>
    </lineage>
</organism>
<dbReference type="InterPro" id="IPR003607">
    <property type="entry name" value="HD/PDEase_dom"/>
</dbReference>
<dbReference type="AlphaFoldDB" id="A0A5J5FZI2"/>
<gene>
    <name evidence="4" type="ORF">F4V43_15655</name>
</gene>
<dbReference type="Pfam" id="PF00072">
    <property type="entry name" value="Response_reg"/>
    <property type="match status" value="1"/>
</dbReference>
<comment type="caution">
    <text evidence="4">The sequence shown here is derived from an EMBL/GenBank/DDBJ whole genome shotgun (WGS) entry which is preliminary data.</text>
</comment>
<evidence type="ECO:0000259" key="2">
    <source>
        <dbReference type="PROSITE" id="PS50110"/>
    </source>
</evidence>
<dbReference type="RefSeq" id="WP_150459190.1">
    <property type="nucleotide sequence ID" value="NZ_VYKK01000022.1"/>
</dbReference>
<dbReference type="PROSITE" id="PS51832">
    <property type="entry name" value="HD_GYP"/>
    <property type="match status" value="1"/>
</dbReference>
<feature type="domain" description="Response regulatory" evidence="2">
    <location>
        <begin position="7"/>
        <end position="122"/>
    </location>
</feature>
<evidence type="ECO:0000256" key="1">
    <source>
        <dbReference type="PROSITE-ProRule" id="PRU00169"/>
    </source>
</evidence>
<dbReference type="SMART" id="SM00471">
    <property type="entry name" value="HDc"/>
    <property type="match status" value="1"/>
</dbReference>
<proteinExistence type="predicted"/>
<name>A0A5J5FZI2_9BACL</name>
<dbReference type="OrthoDB" id="9759601at2"/>
<dbReference type="CDD" id="cd00077">
    <property type="entry name" value="HDc"/>
    <property type="match status" value="1"/>
</dbReference>
<evidence type="ECO:0000313" key="4">
    <source>
        <dbReference type="EMBL" id="KAA8999758.1"/>
    </source>
</evidence>
<dbReference type="EMBL" id="VYKK01000022">
    <property type="protein sequence ID" value="KAA8999758.1"/>
    <property type="molecule type" value="Genomic_DNA"/>
</dbReference>
<dbReference type="PANTHER" id="PTHR45228:SF5">
    <property type="entry name" value="CYCLIC DI-GMP PHOSPHODIESTERASE VC_1348-RELATED"/>
    <property type="match status" value="1"/>
</dbReference>
<dbReference type="InterPro" id="IPR037522">
    <property type="entry name" value="HD_GYP_dom"/>
</dbReference>
<feature type="modified residue" description="4-aspartylphosphate" evidence="1">
    <location>
        <position position="55"/>
    </location>
</feature>
<dbReference type="InterPro" id="IPR052020">
    <property type="entry name" value="Cyclic_di-GMP/3'3'-cGAMP_PDE"/>
</dbReference>
<evidence type="ECO:0000259" key="3">
    <source>
        <dbReference type="PROSITE" id="PS51832"/>
    </source>
</evidence>
<dbReference type="InterPro" id="IPR011006">
    <property type="entry name" value="CheY-like_superfamily"/>
</dbReference>
<keyword evidence="1" id="KW-0597">Phosphoprotein</keyword>
<sequence>MDEIKPVILVVDDMPDNIALLGGLLKDLYKVKVATNGEKALEVAELFRPDLILLDIMMPVMDGYETCRRLKGKEDLADIPVIFLTSKEEVDEENFGFELGAVDYLTKPISAPVLLARVKNHLALKGTRDFLRDKTQFLEAEIARRMKELTQIQEMSIMSMAALAEMRDNDTGNHIQRTKLYIEVLAKGMAETPGYADSLSPETIQLITLSAPLHDIGKVGIPDHILLKPGPLTPEEFEVMKTHTTLGREAILRAEKLMDKPETFLRYAKEIVYSHHEKWNGTGYPLGLAGEDIPLSARLMAVADVYDALTSKRVYKEAMPHEEAAAIIEKEAGRHFDPAIVRIFLKFRHKFREIFERYKGSV</sequence>
<dbReference type="GO" id="GO:0000160">
    <property type="term" value="P:phosphorelay signal transduction system"/>
    <property type="evidence" value="ECO:0007669"/>
    <property type="project" value="InterPro"/>
</dbReference>
<dbReference type="Gene3D" id="3.40.50.2300">
    <property type="match status" value="1"/>
</dbReference>
<dbReference type="SMART" id="SM00448">
    <property type="entry name" value="REC"/>
    <property type="match status" value="1"/>
</dbReference>
<keyword evidence="5" id="KW-1185">Reference proteome</keyword>
<dbReference type="SUPFAM" id="SSF52172">
    <property type="entry name" value="CheY-like"/>
    <property type="match status" value="1"/>
</dbReference>
<dbReference type="InterPro" id="IPR001789">
    <property type="entry name" value="Sig_transdc_resp-reg_receiver"/>
</dbReference>
<reference evidence="4 5" key="1">
    <citation type="submission" date="2019-09" db="EMBL/GenBank/DDBJ databases">
        <title>Bacillus ochoae sp. nov., Paenibacillus whitsoniae sp. nov., Paenibacillus spiritus sp. nov. Isolated from the Mars Exploration Rover during spacecraft assembly.</title>
        <authorList>
            <person name="Seuylemezian A."/>
            <person name="Vaishampayan P."/>
        </authorList>
    </citation>
    <scope>NUCLEOTIDE SEQUENCE [LARGE SCALE GENOMIC DNA]</scope>
    <source>
        <strain evidence="4 5">MER_111</strain>
    </source>
</reference>